<evidence type="ECO:0000313" key="2">
    <source>
        <dbReference type="WBParaSite" id="PS1159_v2.g6845.t1"/>
    </source>
</evidence>
<organism evidence="1 2">
    <name type="scientific">Panagrolaimus sp. PS1159</name>
    <dbReference type="NCBI Taxonomy" id="55785"/>
    <lineage>
        <taxon>Eukaryota</taxon>
        <taxon>Metazoa</taxon>
        <taxon>Ecdysozoa</taxon>
        <taxon>Nematoda</taxon>
        <taxon>Chromadorea</taxon>
        <taxon>Rhabditida</taxon>
        <taxon>Tylenchina</taxon>
        <taxon>Panagrolaimomorpha</taxon>
        <taxon>Panagrolaimoidea</taxon>
        <taxon>Panagrolaimidae</taxon>
        <taxon>Panagrolaimus</taxon>
    </lineage>
</organism>
<evidence type="ECO:0000313" key="1">
    <source>
        <dbReference type="Proteomes" id="UP000887580"/>
    </source>
</evidence>
<dbReference type="Proteomes" id="UP000887580">
    <property type="component" value="Unplaced"/>
</dbReference>
<dbReference type="WBParaSite" id="PS1159_v2.g6845.t1">
    <property type="protein sequence ID" value="PS1159_v2.g6845.t1"/>
    <property type="gene ID" value="PS1159_v2.g6845"/>
</dbReference>
<protein>
    <submittedName>
        <fullName evidence="2">OTU domain-containing protein</fullName>
    </submittedName>
</protein>
<proteinExistence type="predicted"/>
<name>A0AC35GN26_9BILA</name>
<reference evidence="2" key="1">
    <citation type="submission" date="2022-11" db="UniProtKB">
        <authorList>
            <consortium name="WormBaseParasite"/>
        </authorList>
    </citation>
    <scope>IDENTIFICATION</scope>
</reference>
<sequence length="1162" mass="132820">MGEVPRQTLGDKITSLVASGPKKQDELFLKRVTPPSADKNNVNHLVNGLLNRYQNQQSVALENLKKEFEAIIDSCRPVDLDNPAPSFSEHYVEPLSGNNDQDGDFDNGWDDVDKAEWFSEISKIHYSPLKKKRKRQVKGKERITNYKTVLNERLEEKLIHVTVGDHVAEYCPDTVKNGTKYLFCNQCNATAVLYGDGDLWASPHLDTCQLKIKEKAEADQAERRAKLLVSKGVKSQDAYDIHYAECVKNGCEVYYKAFFQMRKQLSRIYGKKLADSTLGQTAGEYCFFPNTHVRWLLKETPEFAIFATDNMLRTMASASVLVVDGTFSIRPAEVEKGQILTIHALVAGENGEEWVPVAMAVLSSHEQEQYEAVVNAIKEKWHELGVEPTFGRIHCDYEQGLMNAMKLLDTADKVYGCHFHSSQAIYRAVVDCKLFRHYMDGKRRGHPHYRIRQWIRDILALPLLRKEDIQWYWDNVLKNPPENIDGDDSWPPENDLLKFRDYIANTWISRSDNTWCFFGLKRVRNTNRAESFHSFGKKHFSRRPKYKVFAYEQRAFYAQCETRIAQLAIGDKPRGRIAKYERLDNLLQSFEEDYLEAFEEPNNEEERSRSLRLHLRKVSKLLHDIRNKSTKTVKSGKSANVKKAKKQIPLTFEQQKDLINKSVLEEESIALPNDEDVDANNDGEEEIEDLHDMEMSKIFDKIMNGTIDDVEYDSDWLEDIDTVFEGQINNLSKYSYDADCDFEPISVPNDKIIDQQQQTSATTVTPQNVLNVLYDADFVNEVPKQDNNCYNLEFFEDVQKNPSPASPSAIEIDTTAAAAIGKIIAKQLPATAKKASNNILNNLKLSPPDKIEDHPLFNKMSNPPTQEWCRTACKQLGIPFIKYVHLPMSASNIALSIPAETHKINSDGNCGYSTFSFLLSGSAEYHERIRQAIADYVISMDIPNMHDFLRGARESAIIKRQVVTSDMIKLYKDTKHLWLTTDDMAILSYMLDVNILCWKREMQAWGYYNRNQFTTLNPLNYDQSKPTIFIQQVGDDHFEPVLSLKNGNATLQNDIPKPCQPKPEQRAVGDTPPNKKWLMATCKTFGLSFTSTVFKKSKPVEDVLFWRPDKIISADRDGHCGFRSLSTLLTGAANEHGKLRLIIARHILANSMPMLERIGEDG</sequence>
<accession>A0AC35GN26</accession>